<reference evidence="4" key="2">
    <citation type="submission" date="2021-08" db="EMBL/GenBank/DDBJ databases">
        <authorList>
            <person name="Tani A."/>
            <person name="Ola A."/>
            <person name="Ogura Y."/>
            <person name="Katsura K."/>
            <person name="Hayashi T."/>
        </authorList>
    </citation>
    <scope>NUCLEOTIDE SEQUENCE</scope>
    <source>
        <strain evidence="4">JCM 32048</strain>
    </source>
</reference>
<dbReference type="RefSeq" id="WP_238193504.1">
    <property type="nucleotide sequence ID" value="NZ_BPQJ01000066.1"/>
</dbReference>
<dbReference type="Proteomes" id="UP001055286">
    <property type="component" value="Unassembled WGS sequence"/>
</dbReference>
<organism evidence="4 5">
    <name type="scientific">Methylobacterium frigidaeris</name>
    <dbReference type="NCBI Taxonomy" id="2038277"/>
    <lineage>
        <taxon>Bacteria</taxon>
        <taxon>Pseudomonadati</taxon>
        <taxon>Pseudomonadota</taxon>
        <taxon>Alphaproteobacteria</taxon>
        <taxon>Hyphomicrobiales</taxon>
        <taxon>Methylobacteriaceae</taxon>
        <taxon>Methylobacterium</taxon>
    </lineage>
</organism>
<feature type="domain" description="Transposase IS204/IS1001/IS1096/IS1165 zinc-finger" evidence="3">
    <location>
        <begin position="36"/>
        <end position="79"/>
    </location>
</feature>
<dbReference type="PANTHER" id="PTHR33498:SF1">
    <property type="entry name" value="TRANSPOSASE FOR INSERTION SEQUENCE ELEMENT IS1557"/>
    <property type="match status" value="1"/>
</dbReference>
<dbReference type="InterPro" id="IPR002560">
    <property type="entry name" value="Transposase_DDE"/>
</dbReference>
<gene>
    <name evidence="4" type="ORF">MPEAHAMD_6666</name>
</gene>
<dbReference type="InterPro" id="IPR029261">
    <property type="entry name" value="Transposase_Znf"/>
</dbReference>
<evidence type="ECO:0000313" key="5">
    <source>
        <dbReference type="Proteomes" id="UP001055286"/>
    </source>
</evidence>
<accession>A0AA37HIG0</accession>
<feature type="region of interest" description="Disordered" evidence="1">
    <location>
        <begin position="265"/>
        <end position="291"/>
    </location>
</feature>
<keyword evidence="5" id="KW-1185">Reference proteome</keyword>
<name>A0AA37HIG0_9HYPH</name>
<dbReference type="InterPro" id="IPR047951">
    <property type="entry name" value="Transpos_ISL3"/>
</dbReference>
<dbReference type="AlphaFoldDB" id="A0AA37HIG0"/>
<dbReference type="PANTHER" id="PTHR33498">
    <property type="entry name" value="TRANSPOSASE FOR INSERTION SEQUENCE ELEMENT IS1557"/>
    <property type="match status" value="1"/>
</dbReference>
<feature type="domain" description="Transposase IS204/IS1001/IS1096/IS1165 DDE" evidence="2">
    <location>
        <begin position="156"/>
        <end position="255"/>
    </location>
</feature>
<reference evidence="4" key="1">
    <citation type="journal article" date="2016" name="Front. Microbiol.">
        <title>Genome Sequence of the Piezophilic, Mesophilic Sulfate-Reducing Bacterium Desulfovibrio indicus J2T.</title>
        <authorList>
            <person name="Cao J."/>
            <person name="Maignien L."/>
            <person name="Shao Z."/>
            <person name="Alain K."/>
            <person name="Jebbar M."/>
        </authorList>
    </citation>
    <scope>NUCLEOTIDE SEQUENCE</scope>
    <source>
        <strain evidence="4">JCM 32048</strain>
    </source>
</reference>
<sequence>MSKRLLPLIPAGLVVDQVDLEPNQIIIRTHPRATAAGCPGCGEISVRPHSRYTRTLADLPWQGRRVVIAVQTRRWRCPQPHCPRGVFAERLAGVAEAGARRTHRLGGLQHHLGLALGGEAGARLAGRLGLPVSSDTLLRLVRDRAPAQAERAPRVLGIDDWAWRRGQRYGTILCDLERGQVIDLLPDREAATVADWLQRHPGVEVVARDRAGAYADGVRRGAPGAVQVADRWHLLCNGSQALVQVLDRHRGEFSRVARTIVSQAAAEAPPVEPGPPTKAQRRQQQGQADREARFQHVAALAQDGQGIRAIVRETGLSRNTVRHWLRAGTAPTWCKGERARITDSVVPYLVRRLDEGERNATRLWRELQTSGFRGGVMSVRLCVAALRGGPPRMRPAPGPVWRRPSPRRTARLLLTDGERGDMDGRFLDALVAAVPEIERAITEVKAFTVIVREQDQAGFGAWLDRCRDGLLSGLAEGLRRDRAAVEAALALSWSTSPVEGQINRVKTLKRTMYGRAKLDLLRARVLAA</sequence>
<dbReference type="EMBL" id="BPQJ01000066">
    <property type="protein sequence ID" value="GJD66468.1"/>
    <property type="molecule type" value="Genomic_DNA"/>
</dbReference>
<dbReference type="Pfam" id="PF14690">
    <property type="entry name" value="Zn_ribbon_ISL3"/>
    <property type="match status" value="1"/>
</dbReference>
<dbReference type="NCBIfam" id="NF033550">
    <property type="entry name" value="transpos_ISL3"/>
    <property type="match status" value="1"/>
</dbReference>
<evidence type="ECO:0000259" key="2">
    <source>
        <dbReference type="Pfam" id="PF01610"/>
    </source>
</evidence>
<evidence type="ECO:0000259" key="3">
    <source>
        <dbReference type="Pfam" id="PF14690"/>
    </source>
</evidence>
<dbReference type="Pfam" id="PF01610">
    <property type="entry name" value="DDE_Tnp_ISL3"/>
    <property type="match status" value="1"/>
</dbReference>
<evidence type="ECO:0000313" key="4">
    <source>
        <dbReference type="EMBL" id="GJD66468.1"/>
    </source>
</evidence>
<protein>
    <submittedName>
        <fullName evidence="4">ISL3 family transposase ISAzs13</fullName>
    </submittedName>
</protein>
<comment type="caution">
    <text evidence="4">The sequence shown here is derived from an EMBL/GenBank/DDBJ whole genome shotgun (WGS) entry which is preliminary data.</text>
</comment>
<evidence type="ECO:0000256" key="1">
    <source>
        <dbReference type="SAM" id="MobiDB-lite"/>
    </source>
</evidence>
<proteinExistence type="predicted"/>